<evidence type="ECO:0000256" key="1">
    <source>
        <dbReference type="ARBA" id="ARBA00004141"/>
    </source>
</evidence>
<feature type="compositionally biased region" description="Polar residues" evidence="5">
    <location>
        <begin position="299"/>
        <end position="314"/>
    </location>
</feature>
<dbReference type="InterPro" id="IPR007568">
    <property type="entry name" value="RTA1"/>
</dbReference>
<feature type="region of interest" description="Disordered" evidence="5">
    <location>
        <begin position="295"/>
        <end position="314"/>
    </location>
</feature>
<dbReference type="Proteomes" id="UP000799423">
    <property type="component" value="Unassembled WGS sequence"/>
</dbReference>
<feature type="transmembrane region" description="Helical" evidence="6">
    <location>
        <begin position="166"/>
        <end position="192"/>
    </location>
</feature>
<dbReference type="PANTHER" id="PTHR31465">
    <property type="entry name" value="PROTEIN RTA1-RELATED"/>
    <property type="match status" value="1"/>
</dbReference>
<organism evidence="7 8">
    <name type="scientific">Plenodomus tracheiphilus IPT5</name>
    <dbReference type="NCBI Taxonomy" id="1408161"/>
    <lineage>
        <taxon>Eukaryota</taxon>
        <taxon>Fungi</taxon>
        <taxon>Dikarya</taxon>
        <taxon>Ascomycota</taxon>
        <taxon>Pezizomycotina</taxon>
        <taxon>Dothideomycetes</taxon>
        <taxon>Pleosporomycetidae</taxon>
        <taxon>Pleosporales</taxon>
        <taxon>Pleosporineae</taxon>
        <taxon>Leptosphaeriaceae</taxon>
        <taxon>Plenodomus</taxon>
    </lineage>
</organism>
<dbReference type="OrthoDB" id="3358017at2759"/>
<feature type="transmembrane region" description="Helical" evidence="6">
    <location>
        <begin position="251"/>
        <end position="271"/>
    </location>
</feature>
<feature type="transmembrane region" description="Helical" evidence="6">
    <location>
        <begin position="49"/>
        <end position="69"/>
    </location>
</feature>
<keyword evidence="4 6" id="KW-0472">Membrane</keyword>
<dbReference type="GO" id="GO:0016020">
    <property type="term" value="C:membrane"/>
    <property type="evidence" value="ECO:0007669"/>
    <property type="project" value="UniProtKB-SubCell"/>
</dbReference>
<evidence type="ECO:0000256" key="4">
    <source>
        <dbReference type="ARBA" id="ARBA00023136"/>
    </source>
</evidence>
<dbReference type="Pfam" id="PF04479">
    <property type="entry name" value="RTA1"/>
    <property type="match status" value="1"/>
</dbReference>
<dbReference type="PANTHER" id="PTHR31465:SF28">
    <property type="entry name" value="DOMAIN PROTEIN, PUTATIVE-RELATED"/>
    <property type="match status" value="1"/>
</dbReference>
<keyword evidence="2 6" id="KW-0812">Transmembrane</keyword>
<evidence type="ECO:0000256" key="3">
    <source>
        <dbReference type="ARBA" id="ARBA00022989"/>
    </source>
</evidence>
<dbReference type="AlphaFoldDB" id="A0A6A7BN89"/>
<comment type="subcellular location">
    <subcellularLocation>
        <location evidence="1">Membrane</location>
        <topology evidence="1">Multi-pass membrane protein</topology>
    </subcellularLocation>
</comment>
<evidence type="ECO:0000313" key="7">
    <source>
        <dbReference type="EMBL" id="KAF2855909.1"/>
    </source>
</evidence>
<evidence type="ECO:0000313" key="8">
    <source>
        <dbReference type="Proteomes" id="UP000799423"/>
    </source>
</evidence>
<feature type="transmembrane region" description="Helical" evidence="6">
    <location>
        <begin position="213"/>
        <end position="231"/>
    </location>
</feature>
<dbReference type="EMBL" id="MU006289">
    <property type="protein sequence ID" value="KAF2855909.1"/>
    <property type="molecule type" value="Genomic_DNA"/>
</dbReference>
<evidence type="ECO:0008006" key="9">
    <source>
        <dbReference type="Google" id="ProtNLM"/>
    </source>
</evidence>
<reference evidence="7" key="1">
    <citation type="submission" date="2020-01" db="EMBL/GenBank/DDBJ databases">
        <authorList>
            <consortium name="DOE Joint Genome Institute"/>
            <person name="Haridas S."/>
            <person name="Albert R."/>
            <person name="Binder M."/>
            <person name="Bloem J."/>
            <person name="Labutti K."/>
            <person name="Salamov A."/>
            <person name="Andreopoulos B."/>
            <person name="Baker S.E."/>
            <person name="Barry K."/>
            <person name="Bills G."/>
            <person name="Bluhm B.H."/>
            <person name="Cannon C."/>
            <person name="Castanera R."/>
            <person name="Culley D.E."/>
            <person name="Daum C."/>
            <person name="Ezra D."/>
            <person name="Gonzalez J.B."/>
            <person name="Henrissat B."/>
            <person name="Kuo A."/>
            <person name="Liang C."/>
            <person name="Lipzen A."/>
            <person name="Lutzoni F."/>
            <person name="Magnuson J."/>
            <person name="Mondo S."/>
            <person name="Nolan M."/>
            <person name="Ohm R."/>
            <person name="Pangilinan J."/>
            <person name="Park H.-J."/>
            <person name="Ramirez L."/>
            <person name="Alfaro M."/>
            <person name="Sun H."/>
            <person name="Tritt A."/>
            <person name="Yoshinaga Y."/>
            <person name="Zwiers L.-H."/>
            <person name="Turgeon B.G."/>
            <person name="Goodwin S.B."/>
            <person name="Spatafora J.W."/>
            <person name="Crous P.W."/>
            <person name="Grigoriev I.V."/>
        </authorList>
    </citation>
    <scope>NUCLEOTIDE SEQUENCE</scope>
    <source>
        <strain evidence="7">IPT5</strain>
    </source>
</reference>
<name>A0A6A7BN89_9PLEO</name>
<feature type="transmembrane region" description="Helical" evidence="6">
    <location>
        <begin position="22"/>
        <end position="42"/>
    </location>
</feature>
<sequence>MSAPSFALIDDRLSLYNYDPNAPAAICGAVAFAVVLIAHLWLLSRLQAWYFGGMYAGLLLECIGFIVRAKSINEPTNKATFYTSYIILLAAPSFMSAGCYAIFGRIVWWVTPAETRRSRLFWPPIHVTVPLLIVLVLVCALLQLIGAVKVANADLVVTGDVPWTGLAMLKVGMILQIVGFALFFVIGARFVFLSRYWANKTLPYPAPRGSWSLIYWTIYGSVMVMMIRTVYRLAELFSSTGNLGYLALYEWPFWVLEAIPILGVFVLLVFVHPGQQLPPRLLHLYLDTHPEDEDAETMTLRTNPSSSVRVQGWV</sequence>
<keyword evidence="3 6" id="KW-1133">Transmembrane helix</keyword>
<accession>A0A6A7BN89</accession>
<evidence type="ECO:0000256" key="6">
    <source>
        <dbReference type="SAM" id="Phobius"/>
    </source>
</evidence>
<keyword evidence="8" id="KW-1185">Reference proteome</keyword>
<protein>
    <recommendedName>
        <fullName evidence="9">RTA1-domain-containing protein</fullName>
    </recommendedName>
</protein>
<feature type="transmembrane region" description="Helical" evidence="6">
    <location>
        <begin position="81"/>
        <end position="108"/>
    </location>
</feature>
<gene>
    <name evidence="7" type="ORF">T440DRAFT_463256</name>
</gene>
<evidence type="ECO:0000256" key="5">
    <source>
        <dbReference type="SAM" id="MobiDB-lite"/>
    </source>
</evidence>
<feature type="transmembrane region" description="Helical" evidence="6">
    <location>
        <begin position="120"/>
        <end position="146"/>
    </location>
</feature>
<evidence type="ECO:0000256" key="2">
    <source>
        <dbReference type="ARBA" id="ARBA00022692"/>
    </source>
</evidence>
<proteinExistence type="predicted"/>